<keyword evidence="15" id="KW-1185">Reference proteome</keyword>
<keyword evidence="8 12" id="KW-0808">Transferase</keyword>
<proteinExistence type="inferred from homology"/>
<evidence type="ECO:0000259" key="13">
    <source>
        <dbReference type="Pfam" id="PF04452"/>
    </source>
</evidence>
<comment type="catalytic activity">
    <reaction evidence="11 12">
        <text>uridine(1498) in 16S rRNA + S-adenosyl-L-methionine = N(3)-methyluridine(1498) in 16S rRNA + S-adenosyl-L-homocysteine + H(+)</text>
        <dbReference type="Rhea" id="RHEA:42920"/>
        <dbReference type="Rhea" id="RHEA-COMP:10283"/>
        <dbReference type="Rhea" id="RHEA-COMP:10284"/>
        <dbReference type="ChEBI" id="CHEBI:15378"/>
        <dbReference type="ChEBI" id="CHEBI:57856"/>
        <dbReference type="ChEBI" id="CHEBI:59789"/>
        <dbReference type="ChEBI" id="CHEBI:65315"/>
        <dbReference type="ChEBI" id="CHEBI:74502"/>
        <dbReference type="EC" id="2.1.1.193"/>
    </reaction>
</comment>
<accession>A0A0X2NP83</accession>
<reference evidence="15" key="1">
    <citation type="submission" date="2015-11" db="EMBL/GenBank/DDBJ databases">
        <authorList>
            <person name="Dugat-Bony E."/>
        </authorList>
    </citation>
    <scope>NUCLEOTIDE SEQUENCE [LARGE SCALE GENOMIC DNA]</scope>
    <source>
        <strain evidence="15">Mu292</strain>
    </source>
</reference>
<dbReference type="PIRSF" id="PIRSF015601">
    <property type="entry name" value="MTase_slr0722"/>
    <property type="match status" value="1"/>
</dbReference>
<evidence type="ECO:0000256" key="4">
    <source>
        <dbReference type="ARBA" id="ARBA00013673"/>
    </source>
</evidence>
<dbReference type="Gene3D" id="2.40.240.20">
    <property type="entry name" value="Hypothetical PUA domain-like, domain 1"/>
    <property type="match status" value="1"/>
</dbReference>
<comment type="similarity">
    <text evidence="2 12">Belongs to the RNA methyltransferase RsmE family.</text>
</comment>
<dbReference type="InterPro" id="IPR046886">
    <property type="entry name" value="RsmE_MTase_dom"/>
</dbReference>
<evidence type="ECO:0000313" key="15">
    <source>
        <dbReference type="Proteomes" id="UP000182498"/>
    </source>
</evidence>
<evidence type="ECO:0000313" key="14">
    <source>
        <dbReference type="EMBL" id="CUU67256.1"/>
    </source>
</evidence>
<dbReference type="GO" id="GO:0005737">
    <property type="term" value="C:cytoplasm"/>
    <property type="evidence" value="ECO:0007669"/>
    <property type="project" value="UniProtKB-SubCell"/>
</dbReference>
<dbReference type="RefSeq" id="WP_073884684.1">
    <property type="nucleotide sequence ID" value="NZ_FAUH01000020.1"/>
</dbReference>
<keyword evidence="6 12" id="KW-0698">rRNA processing</keyword>
<name>A0A0X2NP83_9CORY</name>
<evidence type="ECO:0000256" key="3">
    <source>
        <dbReference type="ARBA" id="ARBA00012328"/>
    </source>
</evidence>
<dbReference type="SUPFAM" id="SSF75217">
    <property type="entry name" value="alpha/beta knot"/>
    <property type="match status" value="1"/>
</dbReference>
<dbReference type="InterPro" id="IPR006700">
    <property type="entry name" value="RsmE"/>
</dbReference>
<dbReference type="GO" id="GO:0070475">
    <property type="term" value="P:rRNA base methylation"/>
    <property type="evidence" value="ECO:0007669"/>
    <property type="project" value="TreeGrafter"/>
</dbReference>
<evidence type="ECO:0000256" key="7">
    <source>
        <dbReference type="ARBA" id="ARBA00022603"/>
    </source>
</evidence>
<dbReference type="Pfam" id="PF04452">
    <property type="entry name" value="Methyltrans_RNA"/>
    <property type="match status" value="1"/>
</dbReference>
<keyword evidence="9 12" id="KW-0949">S-adenosyl-L-methionine</keyword>
<evidence type="ECO:0000256" key="1">
    <source>
        <dbReference type="ARBA" id="ARBA00004496"/>
    </source>
</evidence>
<dbReference type="Proteomes" id="UP000182498">
    <property type="component" value="Unassembled WGS sequence"/>
</dbReference>
<dbReference type="EC" id="2.1.1.193" evidence="3 12"/>
<dbReference type="GO" id="GO:0070042">
    <property type="term" value="F:rRNA (uridine-N3-)-methyltransferase activity"/>
    <property type="evidence" value="ECO:0007669"/>
    <property type="project" value="TreeGrafter"/>
</dbReference>
<evidence type="ECO:0000256" key="8">
    <source>
        <dbReference type="ARBA" id="ARBA00022679"/>
    </source>
</evidence>
<comment type="function">
    <text evidence="10 12">Specifically methylates the N3 position of the uracil ring of uridine 1498 (m3U1498) in 16S rRNA. Acts on the fully assembled 30S ribosomal subunit.</text>
</comment>
<dbReference type="InterPro" id="IPR029026">
    <property type="entry name" value="tRNA_m1G_MTases_N"/>
</dbReference>
<evidence type="ECO:0000256" key="9">
    <source>
        <dbReference type="ARBA" id="ARBA00022691"/>
    </source>
</evidence>
<evidence type="ECO:0000256" key="12">
    <source>
        <dbReference type="PIRNR" id="PIRNR015601"/>
    </source>
</evidence>
<dbReference type="OrthoDB" id="9808126at2"/>
<sequence length="251" mass="26393">MTDPVFLVPDLADQLERVGEVGQFTLPAAEAKHAAVKRIRTGEPVVLTDGSGRGVSAAFGTADTVTGSGVLPARSPRPRVTVVQAIPKSERSELAVDLAVQAGADRIIPWQSDRCIAKWDGKPGKAEKAWAKWEAAAVSAMKQSRRLDGAHVGDLLTDIDDLADALADRPWAEPVDSVLILVLHEEAATPLAQLDLDVDEIVLVIGPEGGVSPREVEAGQPVVLGPEVYRTASAAAVALGAIGVLTSRWAR</sequence>
<keyword evidence="5 12" id="KW-0963">Cytoplasm</keyword>
<gene>
    <name evidence="14" type="ORF">CVAR292_02615</name>
</gene>
<dbReference type="PANTHER" id="PTHR30027:SF3">
    <property type="entry name" value="16S RRNA (URACIL(1498)-N(3))-METHYLTRANSFERASE"/>
    <property type="match status" value="1"/>
</dbReference>
<dbReference type="NCBIfam" id="NF008693">
    <property type="entry name" value="PRK11713.2-3"/>
    <property type="match status" value="1"/>
</dbReference>
<keyword evidence="7 12" id="KW-0489">Methyltransferase</keyword>
<evidence type="ECO:0000256" key="11">
    <source>
        <dbReference type="ARBA" id="ARBA00047944"/>
    </source>
</evidence>
<dbReference type="AlphaFoldDB" id="A0A0X2NP83"/>
<dbReference type="PANTHER" id="PTHR30027">
    <property type="entry name" value="RIBOSOMAL RNA SMALL SUBUNIT METHYLTRANSFERASE E"/>
    <property type="match status" value="1"/>
</dbReference>
<evidence type="ECO:0000256" key="10">
    <source>
        <dbReference type="ARBA" id="ARBA00025699"/>
    </source>
</evidence>
<evidence type="ECO:0000256" key="6">
    <source>
        <dbReference type="ARBA" id="ARBA00022552"/>
    </source>
</evidence>
<feature type="domain" description="Ribosomal RNA small subunit methyltransferase E methyltransferase" evidence="13">
    <location>
        <begin position="76"/>
        <end position="242"/>
    </location>
</feature>
<evidence type="ECO:0000256" key="5">
    <source>
        <dbReference type="ARBA" id="ARBA00022490"/>
    </source>
</evidence>
<evidence type="ECO:0000256" key="2">
    <source>
        <dbReference type="ARBA" id="ARBA00005528"/>
    </source>
</evidence>
<dbReference type="CDD" id="cd18084">
    <property type="entry name" value="RsmE-like"/>
    <property type="match status" value="1"/>
</dbReference>
<dbReference type="Gene3D" id="3.40.1280.10">
    <property type="match status" value="1"/>
</dbReference>
<comment type="subcellular location">
    <subcellularLocation>
        <location evidence="1 12">Cytoplasm</location>
    </subcellularLocation>
</comment>
<organism evidence="14 15">
    <name type="scientific">Corynebacterium variabile</name>
    <dbReference type="NCBI Taxonomy" id="1727"/>
    <lineage>
        <taxon>Bacteria</taxon>
        <taxon>Bacillati</taxon>
        <taxon>Actinomycetota</taxon>
        <taxon>Actinomycetes</taxon>
        <taxon>Mycobacteriales</taxon>
        <taxon>Corynebacteriaceae</taxon>
        <taxon>Corynebacterium</taxon>
    </lineage>
</organism>
<dbReference type="NCBIfam" id="TIGR00046">
    <property type="entry name" value="RsmE family RNA methyltransferase"/>
    <property type="match status" value="1"/>
</dbReference>
<dbReference type="InterPro" id="IPR029028">
    <property type="entry name" value="Alpha/beta_knot_MTases"/>
</dbReference>
<protein>
    <recommendedName>
        <fullName evidence="4 12">Ribosomal RNA small subunit methyltransferase E</fullName>
        <ecNumber evidence="3 12">2.1.1.193</ecNumber>
    </recommendedName>
</protein>
<dbReference type="EMBL" id="FAUH01000020">
    <property type="protein sequence ID" value="CUU67256.1"/>
    <property type="molecule type" value="Genomic_DNA"/>
</dbReference>